<keyword evidence="4" id="KW-1185">Reference proteome</keyword>
<keyword evidence="3" id="KW-0255">Endonuclease</keyword>
<dbReference type="GO" id="GO:0004519">
    <property type="term" value="F:endonuclease activity"/>
    <property type="evidence" value="ECO:0007669"/>
    <property type="project" value="UniProtKB-KW"/>
</dbReference>
<feature type="domain" description="TnsA endonuclease N-terminal" evidence="2">
    <location>
        <begin position="76"/>
        <end position="163"/>
    </location>
</feature>
<keyword evidence="3" id="KW-0540">Nuclease</keyword>
<dbReference type="InterPro" id="IPR014832">
    <property type="entry name" value="TnsA_C"/>
</dbReference>
<sequence length="278" mass="32688">MNIDKKFENRQKKMIQDGRGQGRGKEYVPFIQAHDNKVASHGWLTRHLGWKTGRIHHTLSEHERSYLYYLEWLDFVTDIREQYPLEMERTKEIAKQLDIKHAEYKGVPVVMTTDFNITLQSPKGEINVVRTVKPPHKLTKRTLELFEIERRYFSELGIDWCVILSSKLPKVLIKNVEWMCEAKYIETRPSLDHEMIKLISPELLTFIVEDRGNTAISKICLRGDKFFGLENGTCMFILQYELVNKNWETDMSIPIKESKPLLVRNIRGESLYKDKNSG</sequence>
<dbReference type="Pfam" id="PF08721">
    <property type="entry name" value="Tn7_Tnp_TnsA_C"/>
    <property type="match status" value="1"/>
</dbReference>
<name>A0A317L4L3_9BACI</name>
<dbReference type="Pfam" id="PF08722">
    <property type="entry name" value="Tn7_TnsA-like_N"/>
    <property type="match status" value="1"/>
</dbReference>
<evidence type="ECO:0000313" key="3">
    <source>
        <dbReference type="EMBL" id="PWU70443.1"/>
    </source>
</evidence>
<keyword evidence="3" id="KW-0378">Hydrolase</keyword>
<evidence type="ECO:0000259" key="2">
    <source>
        <dbReference type="Pfam" id="PF08722"/>
    </source>
</evidence>
<dbReference type="InterPro" id="IPR014833">
    <property type="entry name" value="TnsA_N"/>
</dbReference>
<dbReference type="RefSeq" id="WP_109982970.1">
    <property type="nucleotide sequence ID" value="NZ_QGTD01000001.1"/>
</dbReference>
<dbReference type="EMBL" id="QGTD01000001">
    <property type="protein sequence ID" value="PWU70443.1"/>
    <property type="molecule type" value="Genomic_DNA"/>
</dbReference>
<reference evidence="3 4" key="1">
    <citation type="submission" date="2018-05" db="EMBL/GenBank/DDBJ databases">
        <title>Genomic analysis of Gracilibacillus dipsosauri DD1 reveals novel features of a salt-tolerant amylase.</title>
        <authorList>
            <person name="Deutch C.E."/>
            <person name="Yang S."/>
        </authorList>
    </citation>
    <scope>NUCLEOTIDE SEQUENCE [LARGE SCALE GENOMIC DNA]</scope>
    <source>
        <strain evidence="3 4">DD1</strain>
    </source>
</reference>
<comment type="caution">
    <text evidence="3">The sequence shown here is derived from an EMBL/GenBank/DDBJ whole genome shotgun (WGS) entry which is preliminary data.</text>
</comment>
<gene>
    <name evidence="3" type="ORF">DLJ74_01010</name>
</gene>
<proteinExistence type="predicted"/>
<dbReference type="Gene3D" id="3.40.1350.10">
    <property type="match status" value="1"/>
</dbReference>
<accession>A0A317L4L3</accession>
<dbReference type="SUPFAM" id="SSF52980">
    <property type="entry name" value="Restriction endonuclease-like"/>
    <property type="match status" value="1"/>
</dbReference>
<dbReference type="Proteomes" id="UP000245624">
    <property type="component" value="Unassembled WGS sequence"/>
</dbReference>
<dbReference type="GO" id="GO:0003676">
    <property type="term" value="F:nucleic acid binding"/>
    <property type="evidence" value="ECO:0007669"/>
    <property type="project" value="InterPro"/>
</dbReference>
<dbReference type="InterPro" id="IPR036388">
    <property type="entry name" value="WH-like_DNA-bd_sf"/>
</dbReference>
<dbReference type="OrthoDB" id="5291587at2"/>
<dbReference type="CDD" id="cd22362">
    <property type="entry name" value="TnsA_endonuclease-like"/>
    <property type="match status" value="1"/>
</dbReference>
<evidence type="ECO:0000313" key="4">
    <source>
        <dbReference type="Proteomes" id="UP000245624"/>
    </source>
</evidence>
<organism evidence="3 4">
    <name type="scientific">Gracilibacillus dipsosauri</name>
    <dbReference type="NCBI Taxonomy" id="178340"/>
    <lineage>
        <taxon>Bacteria</taxon>
        <taxon>Bacillati</taxon>
        <taxon>Bacillota</taxon>
        <taxon>Bacilli</taxon>
        <taxon>Bacillales</taxon>
        <taxon>Bacillaceae</taxon>
        <taxon>Gracilibacillus</taxon>
    </lineage>
</organism>
<evidence type="ECO:0000259" key="1">
    <source>
        <dbReference type="Pfam" id="PF08721"/>
    </source>
</evidence>
<dbReference type="InterPro" id="IPR011335">
    <property type="entry name" value="Restrct_endonuc-II-like"/>
</dbReference>
<feature type="domain" description="TnsA endonuclease C-terminal" evidence="1">
    <location>
        <begin position="169"/>
        <end position="251"/>
    </location>
</feature>
<dbReference type="AlphaFoldDB" id="A0A317L4L3"/>
<protein>
    <submittedName>
        <fullName evidence="3">Heteromeric transposase endonuclease subunit TnsA</fullName>
    </submittedName>
</protein>
<dbReference type="InterPro" id="IPR011856">
    <property type="entry name" value="tRNA_endonuc-like_dom_sf"/>
</dbReference>
<dbReference type="Gene3D" id="1.10.10.10">
    <property type="entry name" value="Winged helix-like DNA-binding domain superfamily/Winged helix DNA-binding domain"/>
    <property type="match status" value="1"/>
</dbReference>